<dbReference type="PANTHER" id="PTHR38099:SF1">
    <property type="entry name" value="LARGE RIBOSOMAL RNA SUBUNIT ACCUMULATION PROTEIN YCED"/>
    <property type="match status" value="1"/>
</dbReference>
<dbReference type="PANTHER" id="PTHR38099">
    <property type="entry name" value="LARGE RIBOSOMAL RNA SUBUNIT ACCUMULATION PROTEIN YCED"/>
    <property type="match status" value="1"/>
</dbReference>
<dbReference type="InterPro" id="IPR003772">
    <property type="entry name" value="YceD"/>
</dbReference>
<dbReference type="GO" id="GO:0005829">
    <property type="term" value="C:cytosol"/>
    <property type="evidence" value="ECO:0007669"/>
    <property type="project" value="TreeGrafter"/>
</dbReference>
<dbReference type="RefSeq" id="WP_058506477.1">
    <property type="nucleotide sequence ID" value="NZ_CAAAIK010000019.1"/>
</dbReference>
<reference evidence="6 7" key="1">
    <citation type="submission" date="2015-11" db="EMBL/GenBank/DDBJ databases">
        <title>Genomic analysis of 38 Legionella species identifies large and diverse effector repertoires.</title>
        <authorList>
            <person name="Burstein D."/>
            <person name="Amaro F."/>
            <person name="Zusman T."/>
            <person name="Lifshitz Z."/>
            <person name="Cohen O."/>
            <person name="Gilbert J.A."/>
            <person name="Pupko T."/>
            <person name="Shuman H.A."/>
            <person name="Segal G."/>
        </authorList>
    </citation>
    <scope>NUCLEOTIDE SEQUENCE [LARGE SCALE GENOMIC DNA]</scope>
    <source>
        <strain evidence="6 7">CDC#1442-AUS-E</strain>
    </source>
</reference>
<keyword evidence="4" id="KW-0690">Ribosome biogenesis</keyword>
<dbReference type="Pfam" id="PF02620">
    <property type="entry name" value="YceD"/>
    <property type="match status" value="1"/>
</dbReference>
<evidence type="ECO:0000256" key="5">
    <source>
        <dbReference type="ARBA" id="ARBA00031841"/>
    </source>
</evidence>
<protein>
    <recommendedName>
        <fullName evidence="3">Large ribosomal RNA subunit accumulation protein YceD</fullName>
    </recommendedName>
    <alternativeName>
        <fullName evidence="5">23S rRNA accumulation protein YceD</fullName>
    </alternativeName>
</protein>
<organism evidence="6 7">
    <name type="scientific">Legionella quinlivanii</name>
    <dbReference type="NCBI Taxonomy" id="45073"/>
    <lineage>
        <taxon>Bacteria</taxon>
        <taxon>Pseudomonadati</taxon>
        <taxon>Pseudomonadota</taxon>
        <taxon>Gammaproteobacteria</taxon>
        <taxon>Legionellales</taxon>
        <taxon>Legionellaceae</taxon>
        <taxon>Legionella</taxon>
    </lineage>
</organism>
<dbReference type="STRING" id="45073.Lqui_0345"/>
<evidence type="ECO:0000313" key="7">
    <source>
        <dbReference type="Proteomes" id="UP000054618"/>
    </source>
</evidence>
<comment type="function">
    <text evidence="1">Plays a role in synthesis, processing and/or stability of 23S rRNA.</text>
</comment>
<comment type="similarity">
    <text evidence="2">Belongs to the DUF177 domain family.</text>
</comment>
<dbReference type="AlphaFoldDB" id="A0A0W0Y385"/>
<dbReference type="PATRIC" id="fig|45073.5.peg.370"/>
<dbReference type="Proteomes" id="UP000054618">
    <property type="component" value="Unassembled WGS sequence"/>
</dbReference>
<evidence type="ECO:0000256" key="1">
    <source>
        <dbReference type="ARBA" id="ARBA00002868"/>
    </source>
</evidence>
<proteinExistence type="inferred from homology"/>
<gene>
    <name evidence="6" type="ORF">Lqui_0345</name>
</gene>
<evidence type="ECO:0000256" key="3">
    <source>
        <dbReference type="ARBA" id="ARBA00015716"/>
    </source>
</evidence>
<dbReference type="InterPro" id="IPR039255">
    <property type="entry name" value="YceD_bac"/>
</dbReference>
<evidence type="ECO:0000256" key="4">
    <source>
        <dbReference type="ARBA" id="ARBA00022517"/>
    </source>
</evidence>
<sequence length="139" mass="16383">MIINLKKYPEYNDYQQILIELTERLPQHIQPPCELACQFKIEFCRNYYLLSMTVSGKLTIICQRCLNEFACDYSNSTELALCASETIAEKLMAEFETVVYEKDEIDLKQLVTDELFLYSPMHHEHVEDCDAEMQQHMNI</sequence>
<dbReference type="EMBL" id="LNYS01000006">
    <property type="protein sequence ID" value="KTD51501.1"/>
    <property type="molecule type" value="Genomic_DNA"/>
</dbReference>
<evidence type="ECO:0000313" key="6">
    <source>
        <dbReference type="EMBL" id="KTD51501.1"/>
    </source>
</evidence>
<comment type="caution">
    <text evidence="6">The sequence shown here is derived from an EMBL/GenBank/DDBJ whole genome shotgun (WGS) entry which is preliminary data.</text>
</comment>
<name>A0A0W0Y385_9GAMM</name>
<accession>A0A0W0Y385</accession>
<dbReference type="GO" id="GO:0042254">
    <property type="term" value="P:ribosome biogenesis"/>
    <property type="evidence" value="ECO:0007669"/>
    <property type="project" value="UniProtKB-KW"/>
</dbReference>
<evidence type="ECO:0000256" key="2">
    <source>
        <dbReference type="ARBA" id="ARBA00010740"/>
    </source>
</evidence>
<keyword evidence="7" id="KW-1185">Reference proteome</keyword>
<dbReference type="OrthoDB" id="9786771at2"/>